<sequence>EEEEEDDKEEEEHVDDWKDMLEGRKELTIESLPLDQLSKESLILLLKKLDGENKKMQAHVHTSATTTTTTTTTNTAAAANTANVTTTTITTATNTTTTPTVDSVPAPALKLVTSVHTPKRSLLSNKEEEKEEEEEEEEHTRDNYHEHETEELPLIINVASDKQSVPVLENKTQSFENDHILGQHVIDSGNHRAHVYRCRGYFCCSKNQRCVIL</sequence>
<organism evidence="2 3">
    <name type="scientific">Reticulomyxa filosa</name>
    <dbReference type="NCBI Taxonomy" id="46433"/>
    <lineage>
        <taxon>Eukaryota</taxon>
        <taxon>Sar</taxon>
        <taxon>Rhizaria</taxon>
        <taxon>Retaria</taxon>
        <taxon>Foraminifera</taxon>
        <taxon>Monothalamids</taxon>
        <taxon>Reticulomyxidae</taxon>
        <taxon>Reticulomyxa</taxon>
    </lineage>
</organism>
<comment type="caution">
    <text evidence="2">The sequence shown here is derived from an EMBL/GenBank/DDBJ whole genome shotgun (WGS) entry which is preliminary data.</text>
</comment>
<evidence type="ECO:0000313" key="2">
    <source>
        <dbReference type="EMBL" id="ETO01715.1"/>
    </source>
</evidence>
<gene>
    <name evidence="2" type="ORF">RFI_35724</name>
</gene>
<keyword evidence="3" id="KW-1185">Reference proteome</keyword>
<dbReference type="EMBL" id="ASPP01037586">
    <property type="protein sequence ID" value="ETO01715.1"/>
    <property type="molecule type" value="Genomic_DNA"/>
</dbReference>
<feature type="compositionally biased region" description="Basic and acidic residues" evidence="1">
    <location>
        <begin position="138"/>
        <end position="147"/>
    </location>
</feature>
<reference evidence="2 3" key="1">
    <citation type="journal article" date="2013" name="Curr. Biol.">
        <title>The Genome of the Foraminiferan Reticulomyxa filosa.</title>
        <authorList>
            <person name="Glockner G."/>
            <person name="Hulsmann N."/>
            <person name="Schleicher M."/>
            <person name="Noegel A.A."/>
            <person name="Eichinger L."/>
            <person name="Gallinger C."/>
            <person name="Pawlowski J."/>
            <person name="Sierra R."/>
            <person name="Euteneuer U."/>
            <person name="Pillet L."/>
            <person name="Moustafa A."/>
            <person name="Platzer M."/>
            <person name="Groth M."/>
            <person name="Szafranski K."/>
            <person name="Schliwa M."/>
        </authorList>
    </citation>
    <scope>NUCLEOTIDE SEQUENCE [LARGE SCALE GENOMIC DNA]</scope>
</reference>
<accession>X6LLU9</accession>
<evidence type="ECO:0000313" key="3">
    <source>
        <dbReference type="Proteomes" id="UP000023152"/>
    </source>
</evidence>
<feature type="non-terminal residue" evidence="2">
    <location>
        <position position="1"/>
    </location>
</feature>
<proteinExistence type="predicted"/>
<feature type="region of interest" description="Disordered" evidence="1">
    <location>
        <begin position="116"/>
        <end position="147"/>
    </location>
</feature>
<evidence type="ECO:0000256" key="1">
    <source>
        <dbReference type="SAM" id="MobiDB-lite"/>
    </source>
</evidence>
<dbReference type="Proteomes" id="UP000023152">
    <property type="component" value="Unassembled WGS sequence"/>
</dbReference>
<name>X6LLU9_RETFI</name>
<protein>
    <submittedName>
        <fullName evidence="2">Uncharacterized protein</fullName>
    </submittedName>
</protein>
<dbReference type="AlphaFoldDB" id="X6LLU9"/>